<organism evidence="2 3">
    <name type="scientific">Tripterygium wilfordii</name>
    <name type="common">Thunder God vine</name>
    <dbReference type="NCBI Taxonomy" id="458696"/>
    <lineage>
        <taxon>Eukaryota</taxon>
        <taxon>Viridiplantae</taxon>
        <taxon>Streptophyta</taxon>
        <taxon>Embryophyta</taxon>
        <taxon>Tracheophyta</taxon>
        <taxon>Spermatophyta</taxon>
        <taxon>Magnoliopsida</taxon>
        <taxon>eudicotyledons</taxon>
        <taxon>Gunneridae</taxon>
        <taxon>Pentapetalae</taxon>
        <taxon>rosids</taxon>
        <taxon>fabids</taxon>
        <taxon>Celastrales</taxon>
        <taxon>Celastraceae</taxon>
        <taxon>Tripterygium</taxon>
    </lineage>
</organism>
<accession>A0A7J7C064</accession>
<protein>
    <submittedName>
        <fullName evidence="2">Uncharacterized protein</fullName>
    </submittedName>
</protein>
<dbReference type="InParanoid" id="A0A7J7C064"/>
<keyword evidence="3" id="KW-1185">Reference proteome</keyword>
<dbReference type="AlphaFoldDB" id="A0A7J7C064"/>
<keyword evidence="1" id="KW-0812">Transmembrane</keyword>
<name>A0A7J7C064_TRIWF</name>
<dbReference type="PANTHER" id="PTHR33355:SF11">
    <property type="entry name" value="WALL-ASSOCIATED RECEPTOR KINASE GALACTURONAN-BINDING DOMAIN-CONTAINING PROTEIN"/>
    <property type="match status" value="1"/>
</dbReference>
<feature type="transmembrane region" description="Helical" evidence="1">
    <location>
        <begin position="175"/>
        <end position="194"/>
    </location>
</feature>
<dbReference type="Proteomes" id="UP000593562">
    <property type="component" value="Unassembled WGS sequence"/>
</dbReference>
<evidence type="ECO:0000256" key="1">
    <source>
        <dbReference type="SAM" id="Phobius"/>
    </source>
</evidence>
<sequence length="195" mass="22397">MESSCVLVPDADKIHQSFHPRDLNCTHYSRVYRRFLEEDNYTGYELGTRISFDIPDHTPEICKDCDKPNGNCGIGLRCICHPKECRDKVISIGGSINPFGLQCTSPSLNRVASELKTPDYRRKGLRTSFVVCTKRGKTSLNFPNTSILNFLGCPRYIYTTGLRPNTLAQHVWPLIYYWALLFKTLVVGFWPLMYY</sequence>
<proteinExistence type="predicted"/>
<comment type="caution">
    <text evidence="2">The sequence shown here is derived from an EMBL/GenBank/DDBJ whole genome shotgun (WGS) entry which is preliminary data.</text>
</comment>
<evidence type="ECO:0000313" key="3">
    <source>
        <dbReference type="Proteomes" id="UP000593562"/>
    </source>
</evidence>
<evidence type="ECO:0000313" key="2">
    <source>
        <dbReference type="EMBL" id="KAF5727513.1"/>
    </source>
</evidence>
<keyword evidence="1" id="KW-0472">Membrane</keyword>
<dbReference type="PANTHER" id="PTHR33355">
    <property type="entry name" value="WALL-ASSOCIATED RECEPTOR KINASE CARBOXY-TERMINAL PROTEIN-RELATED"/>
    <property type="match status" value="1"/>
</dbReference>
<reference evidence="2 3" key="1">
    <citation type="journal article" date="2020" name="Nat. Commun.">
        <title>Genome of Tripterygium wilfordii and identification of cytochrome P450 involved in triptolide biosynthesis.</title>
        <authorList>
            <person name="Tu L."/>
            <person name="Su P."/>
            <person name="Zhang Z."/>
            <person name="Gao L."/>
            <person name="Wang J."/>
            <person name="Hu T."/>
            <person name="Zhou J."/>
            <person name="Zhang Y."/>
            <person name="Zhao Y."/>
            <person name="Liu Y."/>
            <person name="Song Y."/>
            <person name="Tong Y."/>
            <person name="Lu Y."/>
            <person name="Yang J."/>
            <person name="Xu C."/>
            <person name="Jia M."/>
            <person name="Peters R.J."/>
            <person name="Huang L."/>
            <person name="Gao W."/>
        </authorList>
    </citation>
    <scope>NUCLEOTIDE SEQUENCE [LARGE SCALE GENOMIC DNA]</scope>
    <source>
        <strain evidence="3">cv. XIE 37</strain>
        <tissue evidence="2">Leaf</tissue>
    </source>
</reference>
<dbReference type="EMBL" id="JAAARO010000022">
    <property type="protein sequence ID" value="KAF5727513.1"/>
    <property type="molecule type" value="Genomic_DNA"/>
</dbReference>
<keyword evidence="1" id="KW-1133">Transmembrane helix</keyword>
<gene>
    <name evidence="2" type="ORF">HS088_TW22G01206</name>
</gene>